<dbReference type="InterPro" id="IPR000182">
    <property type="entry name" value="GNAT_dom"/>
</dbReference>
<sequence>MNWKFKKFEELTTEELYEILKLRAEVFVVEQDCPYQDLDDKDKYAYHLFLENEEDSSVIAVLRILPENISYEDMAIGRVIVKKDYRGQGISKIMMKKAIDFITVNLGKKRIKLSGQAYLTKFYEDLGFEKVSEVYLEDNIEHYEFLYEIK</sequence>
<gene>
    <name evidence="2" type="ORF">E7Z75_06205</name>
</gene>
<organism evidence="2 3">
    <name type="scientific">Methanobrevibacter olleyae</name>
    <dbReference type="NCBI Taxonomy" id="294671"/>
    <lineage>
        <taxon>Archaea</taxon>
        <taxon>Methanobacteriati</taxon>
        <taxon>Methanobacteriota</taxon>
        <taxon>Methanomada group</taxon>
        <taxon>Methanobacteria</taxon>
        <taxon>Methanobacteriales</taxon>
        <taxon>Methanobacteriaceae</taxon>
        <taxon>Methanobrevibacter</taxon>
    </lineage>
</organism>
<comment type="caution">
    <text evidence="2">The sequence shown here is derived from an EMBL/GenBank/DDBJ whole genome shotgun (WGS) entry which is preliminary data.</text>
</comment>
<dbReference type="Pfam" id="PF13673">
    <property type="entry name" value="Acetyltransf_10"/>
    <property type="match status" value="1"/>
</dbReference>
<dbReference type="Proteomes" id="UP000732619">
    <property type="component" value="Unassembled WGS sequence"/>
</dbReference>
<reference evidence="2" key="1">
    <citation type="submission" date="2019-04" db="EMBL/GenBank/DDBJ databases">
        <title>Evolution of Biomass-Degrading Anaerobic Consortia Revealed by Metagenomics.</title>
        <authorList>
            <person name="Peng X."/>
        </authorList>
    </citation>
    <scope>NUCLEOTIDE SEQUENCE</scope>
    <source>
        <strain evidence="2">SIG14</strain>
    </source>
</reference>
<dbReference type="PANTHER" id="PTHR13355:SF11">
    <property type="entry name" value="GLUCOSAMINE 6-PHOSPHATE N-ACETYLTRANSFERASE"/>
    <property type="match status" value="1"/>
</dbReference>
<evidence type="ECO:0000313" key="2">
    <source>
        <dbReference type="EMBL" id="MBE6512715.1"/>
    </source>
</evidence>
<evidence type="ECO:0000259" key="1">
    <source>
        <dbReference type="PROSITE" id="PS51186"/>
    </source>
</evidence>
<dbReference type="InterPro" id="IPR016181">
    <property type="entry name" value="Acyl_CoA_acyltransferase"/>
</dbReference>
<dbReference type="EMBL" id="SUTG01000027">
    <property type="protein sequence ID" value="MBE6512715.1"/>
    <property type="molecule type" value="Genomic_DNA"/>
</dbReference>
<dbReference type="CDD" id="cd04301">
    <property type="entry name" value="NAT_SF"/>
    <property type="match status" value="1"/>
</dbReference>
<accession>A0A8T3VXJ3</accession>
<dbReference type="PANTHER" id="PTHR13355">
    <property type="entry name" value="GLUCOSAMINE 6-PHOSPHATE N-ACETYLTRANSFERASE"/>
    <property type="match status" value="1"/>
</dbReference>
<name>A0A8T3VXJ3_METOL</name>
<proteinExistence type="predicted"/>
<protein>
    <submittedName>
        <fullName evidence="2">GNAT family N-acetyltransferase</fullName>
    </submittedName>
</protein>
<dbReference type="PROSITE" id="PS51186">
    <property type="entry name" value="GNAT"/>
    <property type="match status" value="1"/>
</dbReference>
<dbReference type="Gene3D" id="3.40.630.30">
    <property type="match status" value="1"/>
</dbReference>
<dbReference type="GO" id="GO:0004343">
    <property type="term" value="F:glucosamine 6-phosphate N-acetyltransferase activity"/>
    <property type="evidence" value="ECO:0007669"/>
    <property type="project" value="TreeGrafter"/>
</dbReference>
<dbReference type="InterPro" id="IPR039143">
    <property type="entry name" value="GNPNAT1-like"/>
</dbReference>
<dbReference type="SUPFAM" id="SSF55729">
    <property type="entry name" value="Acyl-CoA N-acyltransferases (Nat)"/>
    <property type="match status" value="1"/>
</dbReference>
<evidence type="ECO:0000313" key="3">
    <source>
        <dbReference type="Proteomes" id="UP000732619"/>
    </source>
</evidence>
<dbReference type="AlphaFoldDB" id="A0A8T3VXJ3"/>
<feature type="domain" description="N-acetyltransferase" evidence="1">
    <location>
        <begin position="6"/>
        <end position="150"/>
    </location>
</feature>